<dbReference type="Proteomes" id="UP001055460">
    <property type="component" value="Chromosome"/>
</dbReference>
<reference evidence="1" key="1">
    <citation type="submission" date="2022-06" db="EMBL/GenBank/DDBJ databases">
        <title>Physiological and biochemical characterization and genomic elucidation of a strain of the genus Ensifer adhaerens M8 that combines arsenic oxidation and chromium reduction.</title>
        <authorList>
            <person name="Li X."/>
            <person name="Yu c."/>
        </authorList>
    </citation>
    <scope>NUCLEOTIDE SEQUENCE</scope>
    <source>
        <strain evidence="1">M8</strain>
    </source>
</reference>
<protein>
    <submittedName>
        <fullName evidence="1">Uncharacterized protein</fullName>
    </submittedName>
</protein>
<dbReference type="EMBL" id="CP098807">
    <property type="protein sequence ID" value="USJ25187.1"/>
    <property type="molecule type" value="Genomic_DNA"/>
</dbReference>
<name>A0A9Q8YA42_ENSAD</name>
<gene>
    <name evidence="1" type="ORF">NE863_09540</name>
</gene>
<evidence type="ECO:0000313" key="1">
    <source>
        <dbReference type="EMBL" id="USJ25187.1"/>
    </source>
</evidence>
<dbReference type="RefSeq" id="WP_244546690.1">
    <property type="nucleotide sequence ID" value="NZ_CAXURO020000001.1"/>
</dbReference>
<sequence>MPPESAEKVLAALFACDAQFFKTLDEEKAVFKRANIVAHPYNLLDTGEPRTSVVPFSEPVEAYGLHLTGYAQQAVPGKSDYAWGFYASEQPDEVGRALETARSDTLGANPRDGAFAITASDSPDFPGTRLGCRVAGASGVEDLPSIYDLFLSRDISTALSDKFDLFVASAMKTVSDFGR</sequence>
<dbReference type="AlphaFoldDB" id="A0A9Q8YA42"/>
<organism evidence="1 2">
    <name type="scientific">Ensifer adhaerens</name>
    <name type="common">Sinorhizobium morelense</name>
    <dbReference type="NCBI Taxonomy" id="106592"/>
    <lineage>
        <taxon>Bacteria</taxon>
        <taxon>Pseudomonadati</taxon>
        <taxon>Pseudomonadota</taxon>
        <taxon>Alphaproteobacteria</taxon>
        <taxon>Hyphomicrobiales</taxon>
        <taxon>Rhizobiaceae</taxon>
        <taxon>Sinorhizobium/Ensifer group</taxon>
        <taxon>Ensifer</taxon>
    </lineage>
</organism>
<evidence type="ECO:0000313" key="2">
    <source>
        <dbReference type="Proteomes" id="UP001055460"/>
    </source>
</evidence>
<accession>A0A9Q8YA42</accession>
<proteinExistence type="predicted"/>